<dbReference type="PANTHER" id="PTHR30314:SF3">
    <property type="entry name" value="MITOCHONDRIAL DIVISION PROTEIN FSZA"/>
    <property type="match status" value="1"/>
</dbReference>
<dbReference type="SUPFAM" id="SSF52490">
    <property type="entry name" value="Tubulin nucleotide-binding domain-like"/>
    <property type="match status" value="1"/>
</dbReference>
<evidence type="ECO:0000256" key="2">
    <source>
        <dbReference type="ARBA" id="ARBA00022741"/>
    </source>
</evidence>
<feature type="binding site" evidence="5">
    <location>
        <position position="137"/>
    </location>
    <ligand>
        <name>GTP</name>
        <dbReference type="ChEBI" id="CHEBI:37565"/>
    </ligand>
</feature>
<dbReference type="CDD" id="cd02201">
    <property type="entry name" value="FtsZ_type1"/>
    <property type="match status" value="1"/>
</dbReference>
<dbReference type="AlphaFoldDB" id="A0A4P7AJV4"/>
<dbReference type="SMART" id="SM00864">
    <property type="entry name" value="Tubulin"/>
    <property type="match status" value="1"/>
</dbReference>
<keyword evidence="4 5" id="KW-0717">Septation</keyword>
<dbReference type="PANTHER" id="PTHR30314">
    <property type="entry name" value="CELL DIVISION PROTEIN FTSZ-RELATED"/>
    <property type="match status" value="1"/>
</dbReference>
<dbReference type="GO" id="GO:0032153">
    <property type="term" value="C:cell division site"/>
    <property type="evidence" value="ECO:0007669"/>
    <property type="project" value="UniProtKB-UniRule"/>
</dbReference>
<reference evidence="10 11" key="1">
    <citation type="submission" date="2019-03" db="EMBL/GenBank/DDBJ databases">
        <title>Complete genome sequence of Spiroplasma gladiatoris TG-1 (DSM 22552).</title>
        <authorList>
            <person name="Lin Y.-C."/>
            <person name="Chou L."/>
            <person name="Kuo C.-H."/>
        </authorList>
    </citation>
    <scope>NUCLEOTIDE SEQUENCE [LARGE SCALE GENOMIC DNA]</scope>
    <source>
        <strain evidence="10 11">TG-1</strain>
    </source>
</reference>
<dbReference type="GO" id="GO:0000917">
    <property type="term" value="P:division septum assembly"/>
    <property type="evidence" value="ECO:0007669"/>
    <property type="project" value="UniProtKB-KW"/>
</dbReference>
<dbReference type="Pfam" id="PF12327">
    <property type="entry name" value="FtsZ_C"/>
    <property type="match status" value="1"/>
</dbReference>
<dbReference type="InterPro" id="IPR003008">
    <property type="entry name" value="Tubulin_FtsZ_GTPase"/>
</dbReference>
<keyword evidence="2 5" id="KW-0547">Nucleotide-binding</keyword>
<dbReference type="InterPro" id="IPR020805">
    <property type="entry name" value="Cell_div_FtsZ_CS"/>
</dbReference>
<dbReference type="Pfam" id="PF00091">
    <property type="entry name" value="Tubulin"/>
    <property type="match status" value="1"/>
</dbReference>
<dbReference type="PRINTS" id="PR00423">
    <property type="entry name" value="CELLDVISFTSZ"/>
</dbReference>
<dbReference type="GO" id="GO:0043093">
    <property type="term" value="P:FtsZ-dependent cytokinesis"/>
    <property type="evidence" value="ECO:0007669"/>
    <property type="project" value="UniProtKB-UniRule"/>
</dbReference>
<keyword evidence="3 5" id="KW-0342">GTP-binding</keyword>
<evidence type="ECO:0000256" key="4">
    <source>
        <dbReference type="ARBA" id="ARBA00023210"/>
    </source>
</evidence>
<dbReference type="GO" id="GO:0051258">
    <property type="term" value="P:protein polymerization"/>
    <property type="evidence" value="ECO:0007669"/>
    <property type="project" value="UniProtKB-UniRule"/>
</dbReference>
<dbReference type="RefSeq" id="WP_134297764.1">
    <property type="nucleotide sequence ID" value="NZ_CP038013.1"/>
</dbReference>
<dbReference type="InterPro" id="IPR008280">
    <property type="entry name" value="Tub_FtsZ_C"/>
</dbReference>
<evidence type="ECO:0000256" key="7">
    <source>
        <dbReference type="SAM" id="MobiDB-lite"/>
    </source>
</evidence>
<dbReference type="HAMAP" id="MF_00909">
    <property type="entry name" value="FtsZ"/>
    <property type="match status" value="1"/>
</dbReference>
<keyword evidence="11" id="KW-1185">Reference proteome</keyword>
<dbReference type="InterPro" id="IPR000158">
    <property type="entry name" value="Cell_div_FtsZ"/>
</dbReference>
<dbReference type="InterPro" id="IPR045061">
    <property type="entry name" value="FtsZ/CetZ"/>
</dbReference>
<dbReference type="SMART" id="SM00865">
    <property type="entry name" value="Tubulin_C"/>
    <property type="match status" value="1"/>
</dbReference>
<evidence type="ECO:0000256" key="6">
    <source>
        <dbReference type="NCBIfam" id="TIGR00065"/>
    </source>
</evidence>
<dbReference type="EMBL" id="CP038013">
    <property type="protein sequence ID" value="QBQ07956.1"/>
    <property type="molecule type" value="Genomic_DNA"/>
</dbReference>
<evidence type="ECO:0000259" key="9">
    <source>
        <dbReference type="SMART" id="SM00865"/>
    </source>
</evidence>
<dbReference type="FunFam" id="3.40.50.1440:FF:000001">
    <property type="entry name" value="Cell division protein FtsZ"/>
    <property type="match status" value="1"/>
</dbReference>
<gene>
    <name evidence="5 10" type="primary">ftsZ</name>
    <name evidence="10" type="ORF">SGLAD_v1c07570</name>
</gene>
<dbReference type="Gene3D" id="3.40.50.1440">
    <property type="entry name" value="Tubulin/FtsZ, GTPase domain"/>
    <property type="match status" value="1"/>
</dbReference>
<accession>A0A4P7AJV4</accession>
<evidence type="ECO:0000256" key="1">
    <source>
        <dbReference type="ARBA" id="ARBA00009690"/>
    </source>
</evidence>
<dbReference type="GO" id="GO:0003924">
    <property type="term" value="F:GTPase activity"/>
    <property type="evidence" value="ECO:0007669"/>
    <property type="project" value="UniProtKB-UniRule"/>
</dbReference>
<organism evidence="10 11">
    <name type="scientific">Spiroplasma gladiatoris</name>
    <dbReference type="NCBI Taxonomy" id="2143"/>
    <lineage>
        <taxon>Bacteria</taxon>
        <taxon>Bacillati</taxon>
        <taxon>Mycoplasmatota</taxon>
        <taxon>Mollicutes</taxon>
        <taxon>Entomoplasmatales</taxon>
        <taxon>Spiroplasmataceae</taxon>
        <taxon>Spiroplasma</taxon>
    </lineage>
</organism>
<comment type="subcellular location">
    <subcellularLocation>
        <location evidence="5">Cytoplasm</location>
    </subcellularLocation>
    <text evidence="5">Assembles at midcell at the inner surface of the cytoplasmic membrane.</text>
</comment>
<dbReference type="KEGG" id="sgq:SGLAD_v1c07570"/>
<dbReference type="InterPro" id="IPR018316">
    <property type="entry name" value="Tubulin/FtsZ_2-layer-sand-dom"/>
</dbReference>
<dbReference type="InterPro" id="IPR036525">
    <property type="entry name" value="Tubulin/FtsZ_GTPase_sf"/>
</dbReference>
<feature type="binding site" evidence="5">
    <location>
        <begin position="106"/>
        <end position="108"/>
    </location>
    <ligand>
        <name>GTP</name>
        <dbReference type="ChEBI" id="CHEBI:37565"/>
    </ligand>
</feature>
<comment type="function">
    <text evidence="5">Essential cell division protein that forms a contractile ring structure (Z ring) at the future cell division site. The regulation of the ring assembly controls the timing and the location of cell division. One of the functions of the FtsZ ring is to recruit other cell division proteins to the septum to produce a new cell wall between the dividing cells. Binds GTP and shows GTPase activity.</text>
</comment>
<evidence type="ECO:0000313" key="10">
    <source>
        <dbReference type="EMBL" id="QBQ07956.1"/>
    </source>
</evidence>
<evidence type="ECO:0000256" key="5">
    <source>
        <dbReference type="HAMAP-Rule" id="MF_00909"/>
    </source>
</evidence>
<dbReference type="OrthoDB" id="9813375at2"/>
<feature type="domain" description="Tubulin/FtsZ 2-layer sandwich" evidence="9">
    <location>
        <begin position="204"/>
        <end position="321"/>
    </location>
</feature>
<evidence type="ECO:0000313" key="11">
    <source>
        <dbReference type="Proteomes" id="UP000294309"/>
    </source>
</evidence>
<feature type="binding site" evidence="5">
    <location>
        <position position="184"/>
    </location>
    <ligand>
        <name>GTP</name>
        <dbReference type="ChEBI" id="CHEBI:37565"/>
    </ligand>
</feature>
<dbReference type="GO" id="GO:0005737">
    <property type="term" value="C:cytoplasm"/>
    <property type="evidence" value="ECO:0007669"/>
    <property type="project" value="UniProtKB-SubCell"/>
</dbReference>
<dbReference type="SUPFAM" id="SSF55307">
    <property type="entry name" value="Tubulin C-terminal domain-like"/>
    <property type="match status" value="1"/>
</dbReference>
<dbReference type="PROSITE" id="PS01134">
    <property type="entry name" value="FTSZ_1"/>
    <property type="match status" value="1"/>
</dbReference>
<feature type="binding site" evidence="5">
    <location>
        <position position="141"/>
    </location>
    <ligand>
        <name>GTP</name>
        <dbReference type="ChEBI" id="CHEBI:37565"/>
    </ligand>
</feature>
<keyword evidence="5 10" id="KW-0132">Cell division</keyword>
<feature type="domain" description="Tubulin/FtsZ GTPase" evidence="8">
    <location>
        <begin position="11"/>
        <end position="202"/>
    </location>
</feature>
<dbReference type="GO" id="GO:0005525">
    <property type="term" value="F:GTP binding"/>
    <property type="evidence" value="ECO:0007669"/>
    <property type="project" value="UniProtKB-UniRule"/>
</dbReference>
<sequence length="427" mass="45650">MSSNFVKDAANIKVIGVGGGGCNAVNRMIEDNVQGVEFIVANTDAQVLTASSAENKIILGANISKGLGAGANPEVGKKAAIESENEIKEALKDADLIFVASGMGGGTGTGAAPEIARMAMETGALVIAIVTKPFRFEGKMRNSYAIQGISELKKYVDSVIVISNDRLLDIIGGIPVKDSFREADNILKQGVQTITDLIAVPAIINLDFADVRTIMKGKGNALFGIGIGSGPDKAIEAANKAITSALLETSIRGAKDAIVNVTGGTGLSLNDAEDAADIIKQASGQDINLIFGIAINEHLNDELIVTVIATGFDTDYVAPNIEVDGSKQSSEQKVKESNLEVNKINENYIQPAHERRSNFLNQDQERKSSYVQQQSNIADEELKNVGQRMDNLKNASEFDQNPKIARKIEDTVDDEDGDFPPFLRKKW</sequence>
<comment type="similarity">
    <text evidence="1 5">Belongs to the FtsZ family.</text>
</comment>
<comment type="subunit">
    <text evidence="5">Homodimer. Polymerizes to form a dynamic ring structure in a strictly GTP-dependent manner. Interacts directly with several other division proteins.</text>
</comment>
<proteinExistence type="inferred from homology"/>
<dbReference type="NCBIfam" id="TIGR00065">
    <property type="entry name" value="ftsZ"/>
    <property type="match status" value="1"/>
</dbReference>
<dbReference type="Gene3D" id="3.30.1330.20">
    <property type="entry name" value="Tubulin/FtsZ, C-terminal domain"/>
    <property type="match status" value="1"/>
</dbReference>
<feature type="binding site" evidence="5">
    <location>
        <begin position="19"/>
        <end position="23"/>
    </location>
    <ligand>
        <name>GTP</name>
        <dbReference type="ChEBI" id="CHEBI:37565"/>
    </ligand>
</feature>
<keyword evidence="5" id="KW-0131">Cell cycle</keyword>
<evidence type="ECO:0000256" key="3">
    <source>
        <dbReference type="ARBA" id="ARBA00023134"/>
    </source>
</evidence>
<dbReference type="Proteomes" id="UP000294309">
    <property type="component" value="Chromosome"/>
</dbReference>
<dbReference type="InterPro" id="IPR024757">
    <property type="entry name" value="FtsZ_C"/>
</dbReference>
<dbReference type="InterPro" id="IPR037103">
    <property type="entry name" value="Tubulin/FtsZ-like_C"/>
</dbReference>
<evidence type="ECO:0000259" key="8">
    <source>
        <dbReference type="SMART" id="SM00864"/>
    </source>
</evidence>
<keyword evidence="5" id="KW-0963">Cytoplasm</keyword>
<feature type="region of interest" description="Disordered" evidence="7">
    <location>
        <begin position="393"/>
        <end position="427"/>
    </location>
</feature>
<name>A0A4P7AJV4_9MOLU</name>
<protein>
    <recommendedName>
        <fullName evidence="5 6">Cell division protein FtsZ</fullName>
    </recommendedName>
</protein>